<dbReference type="AlphaFoldDB" id="A0A5N3XMA7"/>
<evidence type="ECO:0000313" key="2">
    <source>
        <dbReference type="Proteomes" id="UP000326062"/>
    </source>
</evidence>
<dbReference type="InterPro" id="IPR037177">
    <property type="entry name" value="DLC_sf"/>
</dbReference>
<dbReference type="SUPFAM" id="SSF54648">
    <property type="entry name" value="DLC"/>
    <property type="match status" value="1"/>
</dbReference>
<proteinExistence type="predicted"/>
<reference evidence="1 2" key="1">
    <citation type="submission" date="2019-06" db="EMBL/GenBank/DDBJ databases">
        <title>Discovery of a novel chromosome fission-fusion reversal in muntjac.</title>
        <authorList>
            <person name="Mudd A.B."/>
            <person name="Bredeson J.V."/>
            <person name="Baum R."/>
            <person name="Hockemeyer D."/>
            <person name="Rokhsar D.S."/>
        </authorList>
    </citation>
    <scope>NUCLEOTIDE SEQUENCE [LARGE SCALE GENOMIC DNA]</scope>
    <source>
        <strain evidence="1">UCam_UCB_Mr</strain>
        <tissue evidence="1">Fibroblast cell line</tissue>
    </source>
</reference>
<dbReference type="Gene3D" id="3.30.740.10">
    <property type="entry name" value="Protein Inhibitor Of Neuronal Nitric Oxide Synthase"/>
    <property type="match status" value="1"/>
</dbReference>
<evidence type="ECO:0008006" key="3">
    <source>
        <dbReference type="Google" id="ProtNLM"/>
    </source>
</evidence>
<dbReference type="EMBL" id="VCEB01000008">
    <property type="protein sequence ID" value="KAB0374367.1"/>
    <property type="molecule type" value="Genomic_DNA"/>
</dbReference>
<dbReference type="InterPro" id="IPR001372">
    <property type="entry name" value="Dynein_light_chain_typ-1/2"/>
</dbReference>
<keyword evidence="2" id="KW-1185">Reference proteome</keyword>
<dbReference type="GO" id="GO:0007017">
    <property type="term" value="P:microtubule-based process"/>
    <property type="evidence" value="ECO:0007669"/>
    <property type="project" value="InterPro"/>
</dbReference>
<comment type="caution">
    <text evidence="1">The sequence shown here is derived from an EMBL/GenBank/DDBJ whole genome shotgun (WGS) entry which is preliminary data.</text>
</comment>
<accession>A0A5N3XMA7</accession>
<sequence>NIEKDIAVHIKKEFDKKYNPSWHHVVEVMCHMKPNTSSTST</sequence>
<protein>
    <recommendedName>
        <fullName evidence="3">Dynein light chain</fullName>
    </recommendedName>
</protein>
<evidence type="ECO:0000313" key="1">
    <source>
        <dbReference type="EMBL" id="KAB0374367.1"/>
    </source>
</evidence>
<name>A0A5N3XMA7_MUNRE</name>
<dbReference type="GO" id="GO:0030286">
    <property type="term" value="C:dynein complex"/>
    <property type="evidence" value="ECO:0007669"/>
    <property type="project" value="InterPro"/>
</dbReference>
<dbReference type="Proteomes" id="UP000326062">
    <property type="component" value="Chromosome 7"/>
</dbReference>
<dbReference type="Pfam" id="PF01221">
    <property type="entry name" value="Dynein_light"/>
    <property type="match status" value="1"/>
</dbReference>
<organism evidence="1 2">
    <name type="scientific">Muntiacus reevesi</name>
    <name type="common">Reeves' muntjac</name>
    <name type="synonym">Cervus reevesi</name>
    <dbReference type="NCBI Taxonomy" id="9886"/>
    <lineage>
        <taxon>Eukaryota</taxon>
        <taxon>Metazoa</taxon>
        <taxon>Chordata</taxon>
        <taxon>Craniata</taxon>
        <taxon>Vertebrata</taxon>
        <taxon>Euteleostomi</taxon>
        <taxon>Mammalia</taxon>
        <taxon>Eutheria</taxon>
        <taxon>Laurasiatheria</taxon>
        <taxon>Artiodactyla</taxon>
        <taxon>Ruminantia</taxon>
        <taxon>Pecora</taxon>
        <taxon>Cervidae</taxon>
        <taxon>Muntiacinae</taxon>
        <taxon>Muntiacus</taxon>
    </lineage>
</organism>
<gene>
    <name evidence="1" type="ORF">FD755_014623</name>
</gene>
<feature type="non-terminal residue" evidence="1">
    <location>
        <position position="1"/>
    </location>
</feature>